<gene>
    <name evidence="2" type="ORF">IQ266_18205</name>
</gene>
<dbReference type="InterPro" id="IPR021215">
    <property type="entry name" value="DUF2752"/>
</dbReference>
<reference evidence="2" key="1">
    <citation type="submission" date="2020-10" db="EMBL/GenBank/DDBJ databases">
        <authorList>
            <person name="Castelo-Branco R."/>
            <person name="Eusebio N."/>
            <person name="Adriana R."/>
            <person name="Vieira A."/>
            <person name="Brugerolle De Fraissinette N."/>
            <person name="Rezende De Castro R."/>
            <person name="Schneider M.P."/>
            <person name="Vasconcelos V."/>
            <person name="Leao P.N."/>
        </authorList>
    </citation>
    <scope>NUCLEOTIDE SEQUENCE</scope>
    <source>
        <strain evidence="2">LEGE 11480</strain>
    </source>
</reference>
<dbReference type="Proteomes" id="UP000625316">
    <property type="component" value="Unassembled WGS sequence"/>
</dbReference>
<feature type="transmembrane region" description="Helical" evidence="1">
    <location>
        <begin position="16"/>
        <end position="32"/>
    </location>
</feature>
<keyword evidence="3" id="KW-1185">Reference proteome</keyword>
<feature type="transmembrane region" description="Helical" evidence="1">
    <location>
        <begin position="79"/>
        <end position="97"/>
    </location>
</feature>
<dbReference type="AlphaFoldDB" id="A0A928Z4D9"/>
<keyword evidence="1" id="KW-1133">Transmembrane helix</keyword>
<feature type="transmembrane region" description="Helical" evidence="1">
    <location>
        <begin position="118"/>
        <end position="136"/>
    </location>
</feature>
<keyword evidence="1" id="KW-0472">Membrane</keyword>
<evidence type="ECO:0000313" key="3">
    <source>
        <dbReference type="Proteomes" id="UP000625316"/>
    </source>
</evidence>
<dbReference type="Pfam" id="PF10825">
    <property type="entry name" value="DUF2752"/>
    <property type="match status" value="1"/>
</dbReference>
<sequence>MLSARLSLSSAEKRQRWLYLALVLIPLTISLLNRWGIRFSFWGCPLVEWVGVPCMAWGLTRSFYATARGDLVQAIDFHLFGPLLVIGLMIATGHIGLELLKGQRLSTFYTPCIRRQRTWVWGFLIIMGYHLTRLVTLQSSGQIQQWFAQSIVGQWF</sequence>
<name>A0A928Z4D9_9CYAN</name>
<evidence type="ECO:0000256" key="1">
    <source>
        <dbReference type="SAM" id="Phobius"/>
    </source>
</evidence>
<keyword evidence="1" id="KW-0812">Transmembrane</keyword>
<feature type="transmembrane region" description="Helical" evidence="1">
    <location>
        <begin position="39"/>
        <end position="59"/>
    </location>
</feature>
<comment type="caution">
    <text evidence="2">The sequence shown here is derived from an EMBL/GenBank/DDBJ whole genome shotgun (WGS) entry which is preliminary data.</text>
</comment>
<proteinExistence type="predicted"/>
<evidence type="ECO:0000313" key="2">
    <source>
        <dbReference type="EMBL" id="MBE9031669.1"/>
    </source>
</evidence>
<accession>A0A928Z4D9</accession>
<organism evidence="2 3">
    <name type="scientific">Romeriopsis navalis LEGE 11480</name>
    <dbReference type="NCBI Taxonomy" id="2777977"/>
    <lineage>
        <taxon>Bacteria</taxon>
        <taxon>Bacillati</taxon>
        <taxon>Cyanobacteriota</taxon>
        <taxon>Cyanophyceae</taxon>
        <taxon>Leptolyngbyales</taxon>
        <taxon>Leptolyngbyaceae</taxon>
        <taxon>Romeriopsis</taxon>
        <taxon>Romeriopsis navalis</taxon>
    </lineage>
</organism>
<protein>
    <submittedName>
        <fullName evidence="2">DUF2752 domain-containing protein</fullName>
    </submittedName>
</protein>
<dbReference type="RefSeq" id="WP_264326495.1">
    <property type="nucleotide sequence ID" value="NZ_JADEXQ010000071.1"/>
</dbReference>
<dbReference type="EMBL" id="JADEXQ010000071">
    <property type="protein sequence ID" value="MBE9031669.1"/>
    <property type="molecule type" value="Genomic_DNA"/>
</dbReference>